<protein>
    <submittedName>
        <fullName evidence="1">Uncharacterized protein</fullName>
    </submittedName>
</protein>
<reference evidence="1" key="2">
    <citation type="submission" date="2025-09" db="UniProtKB">
        <authorList>
            <consortium name="Ensembl"/>
        </authorList>
    </citation>
    <scope>IDENTIFICATION</scope>
</reference>
<keyword evidence="2" id="KW-1185">Reference proteome</keyword>
<evidence type="ECO:0000313" key="2">
    <source>
        <dbReference type="Proteomes" id="UP000694399"/>
    </source>
</evidence>
<dbReference type="Proteomes" id="UP000694399">
    <property type="component" value="Unassembled WGS sequence"/>
</dbReference>
<dbReference type="Ensembl" id="ENSPLOT00000033872.1">
    <property type="protein sequence ID" value="ENSPLOP00000030692.1"/>
    <property type="gene ID" value="ENSPLOG00000022427.1"/>
</dbReference>
<accession>A0A8C8YAK9</accession>
<evidence type="ECO:0000313" key="1">
    <source>
        <dbReference type="Ensembl" id="ENSPLOP00000030692.1"/>
    </source>
</evidence>
<sequence length="74" mass="8644">QYIEIRPVLVRLAEWKCKNIIFSKPLLNVSTLRNSLVDINALKETHKWVQDVCTERDDDIIIVLVGNIDLNNKR</sequence>
<dbReference type="AlphaFoldDB" id="A0A8C8YAK9"/>
<reference evidence="1" key="1">
    <citation type="submission" date="2025-08" db="UniProtKB">
        <authorList>
            <consortium name="Ensembl"/>
        </authorList>
    </citation>
    <scope>IDENTIFICATION</scope>
</reference>
<organism evidence="1 2">
    <name type="scientific">Panthera leo</name>
    <name type="common">Lion</name>
    <dbReference type="NCBI Taxonomy" id="9689"/>
    <lineage>
        <taxon>Eukaryota</taxon>
        <taxon>Metazoa</taxon>
        <taxon>Chordata</taxon>
        <taxon>Craniata</taxon>
        <taxon>Vertebrata</taxon>
        <taxon>Euteleostomi</taxon>
        <taxon>Mammalia</taxon>
        <taxon>Eutheria</taxon>
        <taxon>Laurasiatheria</taxon>
        <taxon>Carnivora</taxon>
        <taxon>Feliformia</taxon>
        <taxon>Felidae</taxon>
        <taxon>Pantherinae</taxon>
        <taxon>Panthera</taxon>
    </lineage>
</organism>
<name>A0A8C8YAK9_PANLE</name>
<proteinExistence type="predicted"/>